<feature type="compositionally biased region" description="Polar residues" evidence="7">
    <location>
        <begin position="104"/>
        <end position="114"/>
    </location>
</feature>
<keyword evidence="4 6" id="KW-0442">Lipid degradation</keyword>
<dbReference type="SUPFAM" id="SSF50729">
    <property type="entry name" value="PH domain-like"/>
    <property type="match status" value="1"/>
</dbReference>
<evidence type="ECO:0000256" key="3">
    <source>
        <dbReference type="ARBA" id="ARBA00022801"/>
    </source>
</evidence>
<sequence length="1142" mass="129662">MGPTESDIPPSLEQEDPIFKELPTARVVDVSRSERNDQSLAFQLVYTIEVQYKQFTWRLERKATQLLFLHLALKKRVLLEDIQEKQEQIKEWAHNLGFGEEHPSTSGPTTLRSNSSYERRSSHGRHSSHDHSHLSRERRLSRDFSRERQQDSSHTEGQNDENQEDSQECIYCAKRDIPSSAALPVIRPAIGRLPVISQRATAAMQNYLNHFLESLDIVNTSEVCKFLEVSRLSFAPEYGPKLQEGYVMVKHLPRFPDDPSSSCSRFWQSCWCCFNTNWQEVWAVLKPGFLVLLADPLDAKPLDIIVFDVLGSSEKPITLAELRKERNPLKFSFNVNCGNREVTFRTGRAVSARDWVDAINDAAVKPSDGWCNPHRFGSYAPQRGLASDGSEAQWFVDGKAAFEAIAVAIESAQSEIFLTGWWLCPELYLRRPFMSHEASRLDVLLESKAKAGVQIYVLLYKEVSMALKINSNYSKRRLQGIHENIKVLRWPDHFSSGVYLWSHHEKLVIVDHHVCFLGGLDLCYGRYDDPCHRVWDKPPSIWPGKDYYNPRESEPNSWEDAMKDELDRTKLPRMPWHDVQCAIWGPACRDVARHFVQRWNFAKRNKAPNTKTIPILLPHQHMVIPHYLTGLEEEEAKVEVEAALQQVTDAEKLASYASIPLLIPKELDISGLDTRGNGTPFDGYGSGTSREFSGLQPMRSSGRVVPCPDSTRERDSMSSDFFTPDSKDSSVKGKDDDNFSFNNSKAISELGFQEESQTDWWGLVDPGSDPDIDIDELGDIGPRSKCKIQVIRSVGQWSAGTTQPEERSIHAAYCSLIERAEHFVYIENQFFISGMDGDETIQNRVLQALYARIMRAHREGQCFRVIVVMPLLPGFQGGVDDSGAASVRFILHWQFRTICRGRHSLLERLKDSLGPKANDYVSFHGLRNFGRFENGPLATSQVYVHSKLMIVDDRFVLIGSANINDRSLLGSRDSEMGVVLEDQEFVKSKMAGKPWRAGRFAHSLRLSLWSEHLGIDAADVETILDPVGDATYKKVWVSTAQRNTDIYQDMFGCIPADNIHSRSALRQAAAQRKEKMGHTTIDLGIAPEPLDKDGRPIPGFQDKQLEAIRGHLVNFPLNFMSAEDLRPVFKESEYYASAQIFH</sequence>
<dbReference type="SUPFAM" id="SSF56024">
    <property type="entry name" value="Phospholipase D/nuclease"/>
    <property type="match status" value="2"/>
</dbReference>
<dbReference type="Pfam" id="PF00614">
    <property type="entry name" value="PLDc"/>
    <property type="match status" value="1"/>
</dbReference>
<dbReference type="Gene3D" id="3.30.870.10">
    <property type="entry name" value="Endonuclease Chain A"/>
    <property type="match status" value="2"/>
</dbReference>
<dbReference type="InterPro" id="IPR011993">
    <property type="entry name" value="PH-like_dom_sf"/>
</dbReference>
<evidence type="ECO:0000256" key="1">
    <source>
        <dbReference type="ARBA" id="ARBA00000798"/>
    </source>
</evidence>
<dbReference type="Proteomes" id="UP000822688">
    <property type="component" value="Chromosome 1"/>
</dbReference>
<dbReference type="GO" id="GO:0035556">
    <property type="term" value="P:intracellular signal transduction"/>
    <property type="evidence" value="ECO:0007669"/>
    <property type="project" value="InterPro"/>
</dbReference>
<feature type="region of interest" description="Disordered" evidence="7">
    <location>
        <begin position="691"/>
        <end position="735"/>
    </location>
</feature>
<dbReference type="EC" id="3.1.4.4" evidence="6"/>
<dbReference type="FunFam" id="3.30.870.10:FF:000011">
    <property type="entry name" value="Phospholipase"/>
    <property type="match status" value="1"/>
</dbReference>
<feature type="compositionally biased region" description="Basic and acidic residues" evidence="7">
    <location>
        <begin position="117"/>
        <end position="154"/>
    </location>
</feature>
<dbReference type="PANTHER" id="PTHR18896">
    <property type="entry name" value="PHOSPHOLIPASE D"/>
    <property type="match status" value="1"/>
</dbReference>
<evidence type="ECO:0000256" key="7">
    <source>
        <dbReference type="SAM" id="MobiDB-lite"/>
    </source>
</evidence>
<dbReference type="GO" id="GO:0005886">
    <property type="term" value="C:plasma membrane"/>
    <property type="evidence" value="ECO:0007669"/>
    <property type="project" value="TreeGrafter"/>
</dbReference>
<evidence type="ECO:0000256" key="6">
    <source>
        <dbReference type="PIRNR" id="PIRNR009376"/>
    </source>
</evidence>
<keyword evidence="2" id="KW-0677">Repeat</keyword>
<keyword evidence="5" id="KW-0443">Lipid metabolism</keyword>
<dbReference type="GO" id="GO:0006654">
    <property type="term" value="P:phosphatidic acid biosynthetic process"/>
    <property type="evidence" value="ECO:0007669"/>
    <property type="project" value="InterPro"/>
</dbReference>
<dbReference type="GO" id="GO:0004630">
    <property type="term" value="F:phospholipase D activity"/>
    <property type="evidence" value="ECO:0007669"/>
    <property type="project" value="UniProtKB-UniRule"/>
</dbReference>
<comment type="caution">
    <text evidence="10">The sequence shown here is derived from an EMBL/GenBank/DDBJ whole genome shotgun (WGS) entry which is preliminary data.</text>
</comment>
<dbReference type="CDD" id="cd09138">
    <property type="entry name" value="PLDc_vPLD1_2_yPLD_like_1"/>
    <property type="match status" value="1"/>
</dbReference>
<dbReference type="PROSITE" id="PS50035">
    <property type="entry name" value="PLD"/>
    <property type="match status" value="2"/>
</dbReference>
<keyword evidence="3 6" id="KW-0378">Hydrolase</keyword>
<feature type="region of interest" description="Disordered" evidence="7">
    <location>
        <begin position="95"/>
        <end position="166"/>
    </location>
</feature>
<feature type="domain" description="PLD phosphodiesterase" evidence="9">
    <location>
        <begin position="940"/>
        <end position="967"/>
    </location>
</feature>
<evidence type="ECO:0000259" key="9">
    <source>
        <dbReference type="PROSITE" id="PS50035"/>
    </source>
</evidence>
<dbReference type="Pfam" id="PF13091">
    <property type="entry name" value="PLDc_2"/>
    <property type="match status" value="1"/>
</dbReference>
<evidence type="ECO:0000256" key="5">
    <source>
        <dbReference type="ARBA" id="ARBA00023098"/>
    </source>
</evidence>
<dbReference type="GO" id="GO:0009395">
    <property type="term" value="P:phospholipid catabolic process"/>
    <property type="evidence" value="ECO:0007669"/>
    <property type="project" value="TreeGrafter"/>
</dbReference>
<evidence type="ECO:0000256" key="4">
    <source>
        <dbReference type="ARBA" id="ARBA00022963"/>
    </source>
</evidence>
<feature type="domain" description="PLD phosphodiesterase" evidence="9">
    <location>
        <begin position="499"/>
        <end position="526"/>
    </location>
</feature>
<dbReference type="Gene3D" id="2.30.29.30">
    <property type="entry name" value="Pleckstrin-homology domain (PH domain)/Phosphotyrosine-binding domain (PTB)"/>
    <property type="match status" value="1"/>
</dbReference>
<dbReference type="EMBL" id="CM026421">
    <property type="protein sequence ID" value="KAG0590254.1"/>
    <property type="molecule type" value="Genomic_DNA"/>
</dbReference>
<feature type="domain" description="PH" evidence="8">
    <location>
        <begin position="240"/>
        <end position="364"/>
    </location>
</feature>
<evidence type="ECO:0000259" key="8">
    <source>
        <dbReference type="PROSITE" id="PS50003"/>
    </source>
</evidence>
<comment type="catalytic activity">
    <reaction evidence="1 6">
        <text>a 1,2-diacyl-sn-glycero-3-phosphocholine + H2O = a 1,2-diacyl-sn-glycero-3-phosphate + choline + H(+)</text>
        <dbReference type="Rhea" id="RHEA:14445"/>
        <dbReference type="ChEBI" id="CHEBI:15354"/>
        <dbReference type="ChEBI" id="CHEBI:15377"/>
        <dbReference type="ChEBI" id="CHEBI:15378"/>
        <dbReference type="ChEBI" id="CHEBI:57643"/>
        <dbReference type="ChEBI" id="CHEBI:58608"/>
        <dbReference type="EC" id="3.1.4.4"/>
    </reaction>
</comment>
<dbReference type="InterPro" id="IPR015679">
    <property type="entry name" value="PLipase_D_fam"/>
</dbReference>
<protein>
    <recommendedName>
        <fullName evidence="6">Phospholipase</fullName>
        <ecNumber evidence="6">3.1.4.4</ecNumber>
    </recommendedName>
</protein>
<evidence type="ECO:0000256" key="2">
    <source>
        <dbReference type="ARBA" id="ARBA00022737"/>
    </source>
</evidence>
<keyword evidence="11" id="KW-1185">Reference proteome</keyword>
<name>A0A8T0J2U9_CERPU</name>
<evidence type="ECO:0000313" key="10">
    <source>
        <dbReference type="EMBL" id="KAG0590254.1"/>
    </source>
</evidence>
<evidence type="ECO:0000313" key="11">
    <source>
        <dbReference type="Proteomes" id="UP000822688"/>
    </source>
</evidence>
<dbReference type="AlphaFoldDB" id="A0A8T0J2U9"/>
<dbReference type="InterPro" id="IPR016555">
    <property type="entry name" value="PLipase_D_euk"/>
</dbReference>
<dbReference type="InterPro" id="IPR025202">
    <property type="entry name" value="PLD-like_dom"/>
</dbReference>
<dbReference type="InterPro" id="IPR001849">
    <property type="entry name" value="PH_domain"/>
</dbReference>
<reference evidence="10" key="1">
    <citation type="submission" date="2020-06" db="EMBL/GenBank/DDBJ databases">
        <title>WGS assembly of Ceratodon purpureus strain R40.</title>
        <authorList>
            <person name="Carey S.B."/>
            <person name="Jenkins J."/>
            <person name="Shu S."/>
            <person name="Lovell J.T."/>
            <person name="Sreedasyam A."/>
            <person name="Maumus F."/>
            <person name="Tiley G.P."/>
            <person name="Fernandez-Pozo N."/>
            <person name="Barry K."/>
            <person name="Chen C."/>
            <person name="Wang M."/>
            <person name="Lipzen A."/>
            <person name="Daum C."/>
            <person name="Saski C.A."/>
            <person name="Payton A.C."/>
            <person name="Mcbreen J.C."/>
            <person name="Conrad R.E."/>
            <person name="Kollar L.M."/>
            <person name="Olsson S."/>
            <person name="Huttunen S."/>
            <person name="Landis J.B."/>
            <person name="Wickett N.J."/>
            <person name="Johnson M.G."/>
            <person name="Rensing S.A."/>
            <person name="Grimwood J."/>
            <person name="Schmutz J."/>
            <person name="Mcdaniel S.F."/>
        </authorList>
    </citation>
    <scope>NUCLEOTIDE SEQUENCE</scope>
    <source>
        <strain evidence="10">R40</strain>
    </source>
</reference>
<accession>A0A8T0J2U9</accession>
<gene>
    <name evidence="10" type="ORF">KC19_1G084700</name>
</gene>
<dbReference type="SMART" id="SM00155">
    <property type="entry name" value="PLDc"/>
    <property type="match status" value="2"/>
</dbReference>
<dbReference type="SMART" id="SM00233">
    <property type="entry name" value="PH"/>
    <property type="match status" value="1"/>
</dbReference>
<dbReference type="CDD" id="cd01254">
    <property type="entry name" value="PH_PLD"/>
    <property type="match status" value="1"/>
</dbReference>
<comment type="similarity">
    <text evidence="6">Belongs to the phospholipase D family.</text>
</comment>
<dbReference type="InterPro" id="IPR001736">
    <property type="entry name" value="PLipase_D/transphosphatidylase"/>
</dbReference>
<organism evidence="10 11">
    <name type="scientific">Ceratodon purpureus</name>
    <name type="common">Fire moss</name>
    <name type="synonym">Dicranum purpureum</name>
    <dbReference type="NCBI Taxonomy" id="3225"/>
    <lineage>
        <taxon>Eukaryota</taxon>
        <taxon>Viridiplantae</taxon>
        <taxon>Streptophyta</taxon>
        <taxon>Embryophyta</taxon>
        <taxon>Bryophyta</taxon>
        <taxon>Bryophytina</taxon>
        <taxon>Bryopsida</taxon>
        <taxon>Dicranidae</taxon>
        <taxon>Pseudoditrichales</taxon>
        <taxon>Ditrichaceae</taxon>
        <taxon>Ceratodon</taxon>
    </lineage>
</organism>
<dbReference type="CDD" id="cd09141">
    <property type="entry name" value="PLDc_vPLD1_2_yPLD_like_2"/>
    <property type="match status" value="1"/>
</dbReference>
<dbReference type="PROSITE" id="PS50003">
    <property type="entry name" value="PH_DOMAIN"/>
    <property type="match status" value="1"/>
</dbReference>
<feature type="compositionally biased region" description="Basic and acidic residues" evidence="7">
    <location>
        <begin position="725"/>
        <end position="735"/>
    </location>
</feature>
<proteinExistence type="inferred from homology"/>
<dbReference type="PANTHER" id="PTHR18896:SF76">
    <property type="entry name" value="PHOSPHOLIPASE"/>
    <property type="match status" value="1"/>
</dbReference>
<dbReference type="PIRSF" id="PIRSF009376">
    <property type="entry name" value="Phospholipase_D_euk"/>
    <property type="match status" value="1"/>
</dbReference>